<keyword evidence="6" id="KW-0687">Ribonucleoprotein</keyword>
<sequence>MTASQQNTHDYPSANHKCDGVNSIHNCLYTEAAQELRTVRDLLRWSLSQFQRHQLIFGHGSDNAWDEAIYLILHGLHLPLDQLEPFLDARLTFSERQQVIQLIRRRCEERLPAAYITGEAWLQGFRFKVSPDCIIPRSPIAELLSTQLSPWVEDPFAIRSVLDVCTGSGCLAILAAYAFPEAHVDGVDISPAALAIAKENIEDHGLTERVCALQSDLYEAVANKSYDIIISNPPYVNEQSMQQLPAEYQHEPRLALAGGEDGMDLVRTIVKQAALHLNDGGVLILEIGHEYDHFCAAFPDLAPIWLSTATADDQILLLDKTQLLSLL</sequence>
<dbReference type="InterPro" id="IPR007848">
    <property type="entry name" value="Small_mtfrase_dom"/>
</dbReference>
<evidence type="ECO:0000256" key="4">
    <source>
        <dbReference type="HAMAP-Rule" id="MF_02125"/>
    </source>
</evidence>
<reference evidence="7" key="1">
    <citation type="journal article" date="2019" name="Int. J. Syst. Evol. Microbiol.">
        <title>The Global Catalogue of Microorganisms (GCM) 10K type strain sequencing project: providing services to taxonomists for standard genome sequencing and annotation.</title>
        <authorList>
            <consortium name="The Broad Institute Genomics Platform"/>
            <consortium name="The Broad Institute Genome Sequencing Center for Infectious Disease"/>
            <person name="Wu L."/>
            <person name="Ma J."/>
        </authorList>
    </citation>
    <scope>NUCLEOTIDE SEQUENCE [LARGE SCALE GENOMIC DNA]</scope>
    <source>
        <strain evidence="7">JCM 18423</strain>
    </source>
</reference>
<dbReference type="EC" id="2.1.1.298" evidence="4"/>
<dbReference type="Gene3D" id="1.10.8.10">
    <property type="entry name" value="DNA helicase RuvA subunit, C-terminal domain"/>
    <property type="match status" value="1"/>
</dbReference>
<evidence type="ECO:0000256" key="3">
    <source>
        <dbReference type="ARBA" id="ARBA00022691"/>
    </source>
</evidence>
<dbReference type="PANTHER" id="PTHR47806:SF1">
    <property type="entry name" value="RIBOSOMAL PROTEIN UL3 GLUTAMINE METHYLTRANSFERASE"/>
    <property type="match status" value="1"/>
</dbReference>
<dbReference type="HAMAP" id="MF_02125">
    <property type="entry name" value="L3_methyltr_PrmB"/>
    <property type="match status" value="1"/>
</dbReference>
<dbReference type="NCBIfam" id="TIGR03533">
    <property type="entry name" value="L3_gln_methyl"/>
    <property type="match status" value="1"/>
</dbReference>
<dbReference type="GO" id="GO:0032259">
    <property type="term" value="P:methylation"/>
    <property type="evidence" value="ECO:0007669"/>
    <property type="project" value="UniProtKB-KW"/>
</dbReference>
<proteinExistence type="inferred from homology"/>
<keyword evidence="6" id="KW-0689">Ribosomal protein</keyword>
<comment type="catalytic activity">
    <reaction evidence="4">
        <text>L-glutaminyl-[ribosomal protein uL3] + S-adenosyl-L-methionine = N(5)-methyl-L-glutaminyl-[ribosomal protein uL3] + S-adenosyl-L-homocysteine + H(+)</text>
        <dbReference type="Rhea" id="RHEA:45020"/>
        <dbReference type="Rhea" id="RHEA-COMP:11063"/>
        <dbReference type="Rhea" id="RHEA-COMP:11064"/>
        <dbReference type="ChEBI" id="CHEBI:15378"/>
        <dbReference type="ChEBI" id="CHEBI:30011"/>
        <dbReference type="ChEBI" id="CHEBI:57856"/>
        <dbReference type="ChEBI" id="CHEBI:59789"/>
        <dbReference type="ChEBI" id="CHEBI:61891"/>
        <dbReference type="EC" id="2.1.1.298"/>
    </reaction>
</comment>
<keyword evidence="2 4" id="KW-0808">Transferase</keyword>
<dbReference type="GO" id="GO:0008168">
    <property type="term" value="F:methyltransferase activity"/>
    <property type="evidence" value="ECO:0007669"/>
    <property type="project" value="UniProtKB-KW"/>
</dbReference>
<dbReference type="PIRSF" id="PIRSF037167">
    <property type="entry name" value="Mtase_YfcB_prd"/>
    <property type="match status" value="1"/>
</dbReference>
<evidence type="ECO:0000313" key="7">
    <source>
        <dbReference type="Proteomes" id="UP001500227"/>
    </source>
</evidence>
<dbReference type="PANTHER" id="PTHR47806">
    <property type="entry name" value="50S RIBOSOMAL PROTEIN L3 GLUTAMINE METHYLTRANSFERASE"/>
    <property type="match status" value="1"/>
</dbReference>
<dbReference type="EMBL" id="BAABKD010000002">
    <property type="protein sequence ID" value="GAA5085231.1"/>
    <property type="molecule type" value="Genomic_DNA"/>
</dbReference>
<dbReference type="InterPro" id="IPR017127">
    <property type="entry name" value="Ribosome_uL3_MTase"/>
</dbReference>
<evidence type="ECO:0000256" key="2">
    <source>
        <dbReference type="ARBA" id="ARBA00022679"/>
    </source>
</evidence>
<dbReference type="Pfam" id="PF05175">
    <property type="entry name" value="MTS"/>
    <property type="match status" value="1"/>
</dbReference>
<comment type="similarity">
    <text evidence="4">Belongs to the protein N5-glutamine methyltransferase family. PrmB subfamily.</text>
</comment>
<gene>
    <name evidence="4 6" type="primary">prmB</name>
    <name evidence="6" type="ORF">GCM10023337_03720</name>
</gene>
<dbReference type="SUPFAM" id="SSF53335">
    <property type="entry name" value="S-adenosyl-L-methionine-dependent methyltransferases"/>
    <property type="match status" value="1"/>
</dbReference>
<feature type="domain" description="Methyltransferase small" evidence="5">
    <location>
        <begin position="158"/>
        <end position="241"/>
    </location>
</feature>
<dbReference type="GO" id="GO:0005840">
    <property type="term" value="C:ribosome"/>
    <property type="evidence" value="ECO:0007669"/>
    <property type="project" value="UniProtKB-KW"/>
</dbReference>
<dbReference type="NCBIfam" id="TIGR00536">
    <property type="entry name" value="hemK_fam"/>
    <property type="match status" value="1"/>
</dbReference>
<protein>
    <recommendedName>
        <fullName evidence="4">Ribosomal protein uL3 glutamine methyltransferase</fullName>
        <shortName evidence="4">uL3 MTase</shortName>
        <ecNumber evidence="4">2.1.1.298</ecNumber>
    </recommendedName>
    <alternativeName>
        <fullName evidence="4">N5-glutamine methyltransferase PrmB</fullName>
    </alternativeName>
</protein>
<keyword evidence="3 4" id="KW-0949">S-adenosyl-L-methionine</keyword>
<dbReference type="InterPro" id="IPR029063">
    <property type="entry name" value="SAM-dependent_MTases_sf"/>
</dbReference>
<keyword evidence="7" id="KW-1185">Reference proteome</keyword>
<evidence type="ECO:0000256" key="1">
    <source>
        <dbReference type="ARBA" id="ARBA00022603"/>
    </source>
</evidence>
<dbReference type="RefSeq" id="WP_300646541.1">
    <property type="nucleotide sequence ID" value="NZ_BAABKD010000002.1"/>
</dbReference>
<comment type="caution">
    <text evidence="6">The sequence shown here is derived from an EMBL/GenBank/DDBJ whole genome shotgun (WGS) entry which is preliminary data.</text>
</comment>
<comment type="function">
    <text evidence="4">Methylates ribosomal protein uL3 on a specific glutamine residue.</text>
</comment>
<dbReference type="PROSITE" id="PS00092">
    <property type="entry name" value="N6_MTASE"/>
    <property type="match status" value="1"/>
</dbReference>
<dbReference type="CDD" id="cd02440">
    <property type="entry name" value="AdoMet_MTases"/>
    <property type="match status" value="1"/>
</dbReference>
<dbReference type="InterPro" id="IPR002052">
    <property type="entry name" value="DNA_methylase_N6_adenine_CS"/>
</dbReference>
<keyword evidence="1 4" id="KW-0489">Methyltransferase</keyword>
<dbReference type="Gene3D" id="3.40.50.150">
    <property type="entry name" value="Vaccinia Virus protein VP39"/>
    <property type="match status" value="1"/>
</dbReference>
<organism evidence="6 7">
    <name type="scientific">Paenalcaligenes hermetiae</name>
    <dbReference type="NCBI Taxonomy" id="1157987"/>
    <lineage>
        <taxon>Bacteria</taxon>
        <taxon>Pseudomonadati</taxon>
        <taxon>Pseudomonadota</taxon>
        <taxon>Betaproteobacteria</taxon>
        <taxon>Burkholderiales</taxon>
        <taxon>Alcaligenaceae</taxon>
        <taxon>Paenalcaligenes</taxon>
    </lineage>
</organism>
<dbReference type="InterPro" id="IPR004556">
    <property type="entry name" value="HemK-like"/>
</dbReference>
<dbReference type="Proteomes" id="UP001500227">
    <property type="component" value="Unassembled WGS sequence"/>
</dbReference>
<name>A0ABP9LYD3_9BURK</name>
<evidence type="ECO:0000313" key="6">
    <source>
        <dbReference type="EMBL" id="GAA5085231.1"/>
    </source>
</evidence>
<evidence type="ECO:0000259" key="5">
    <source>
        <dbReference type="Pfam" id="PF05175"/>
    </source>
</evidence>
<accession>A0ABP9LYD3</accession>